<feature type="region of interest" description="Disordered" evidence="1">
    <location>
        <begin position="1"/>
        <end position="47"/>
    </location>
</feature>
<comment type="caution">
    <text evidence="2">The sequence shown here is derived from an EMBL/GenBank/DDBJ whole genome shotgun (WGS) entry which is preliminary data.</text>
</comment>
<evidence type="ECO:0000313" key="2">
    <source>
        <dbReference type="EMBL" id="CCM63391.1"/>
    </source>
</evidence>
<keyword evidence="3" id="KW-1185">Reference proteome</keyword>
<reference evidence="2 3" key="1">
    <citation type="journal article" date="2013" name="ISME J.">
        <title>Metabolic model for the filamentous 'Candidatus Microthrix parvicella' based on genomic and metagenomic analyses.</title>
        <authorList>
            <person name="Jon McIlroy S."/>
            <person name="Kristiansen R."/>
            <person name="Albertsen M."/>
            <person name="Michael Karst S."/>
            <person name="Rossetti S."/>
            <person name="Lund Nielsen J."/>
            <person name="Tandoi V."/>
            <person name="James Seviour R."/>
            <person name="Nielsen P.H."/>
        </authorList>
    </citation>
    <scope>NUCLEOTIDE SEQUENCE [LARGE SCALE GENOMIC DNA]</scope>
    <source>
        <strain evidence="2 3">RN1</strain>
    </source>
</reference>
<sequence length="186" mass="19531">MAASANGATRLMNAKASAKSANSKRRRSAPSRNCHPGRRPRAARTSSSVRPSFWGWSSLSAFDGSVIVVASSSVIIMVRTAAAVGVPKAQRPQSNVGAIPGFVGVQTRSAWANERDRPCHGQADNDTDGCTVFSGRRLRGGLSPMWRATHGPERNLWPLWSQPGSAAGGGAFRPEPAPRGGTASPD</sequence>
<dbReference type="AlphaFoldDB" id="R4Z297"/>
<dbReference type="STRING" id="1229780.BN381_210081"/>
<name>R4Z297_9ACTN</name>
<dbReference type="EMBL" id="CANL01000014">
    <property type="protein sequence ID" value="CCM63391.1"/>
    <property type="molecule type" value="Genomic_DNA"/>
</dbReference>
<proteinExistence type="predicted"/>
<feature type="region of interest" description="Disordered" evidence="1">
    <location>
        <begin position="157"/>
        <end position="186"/>
    </location>
</feature>
<evidence type="ECO:0000313" key="3">
    <source>
        <dbReference type="Proteomes" id="UP000018291"/>
    </source>
</evidence>
<evidence type="ECO:0000256" key="1">
    <source>
        <dbReference type="SAM" id="MobiDB-lite"/>
    </source>
</evidence>
<feature type="compositionally biased region" description="Basic residues" evidence="1">
    <location>
        <begin position="22"/>
        <end position="42"/>
    </location>
</feature>
<accession>R4Z297</accession>
<dbReference type="Proteomes" id="UP000018291">
    <property type="component" value="Unassembled WGS sequence"/>
</dbReference>
<dbReference type="HOGENOM" id="CLU_1451967_0_0_11"/>
<organism evidence="2 3">
    <name type="scientific">Candidatus Neomicrothrix parvicella RN1</name>
    <dbReference type="NCBI Taxonomy" id="1229780"/>
    <lineage>
        <taxon>Bacteria</taxon>
        <taxon>Bacillati</taxon>
        <taxon>Actinomycetota</taxon>
        <taxon>Acidimicrobiia</taxon>
        <taxon>Acidimicrobiales</taxon>
        <taxon>Microthrixaceae</taxon>
        <taxon>Candidatus Neomicrothrix</taxon>
    </lineage>
</organism>
<protein>
    <submittedName>
        <fullName evidence="2">Uncharacterized protein</fullName>
    </submittedName>
</protein>
<gene>
    <name evidence="2" type="ORF">BN381_210081</name>
</gene>